<gene>
    <name evidence="1" type="ORF">COT97_00365</name>
</gene>
<accession>A0A2H0V6A1</accession>
<reference evidence="2" key="1">
    <citation type="submission" date="2017-09" db="EMBL/GenBank/DDBJ databases">
        <title>Depth-based differentiation of microbial function through sediment-hosted aquifers and enrichment of novel symbionts in the deep terrestrial subsurface.</title>
        <authorList>
            <person name="Probst A.J."/>
            <person name="Ladd B."/>
            <person name="Jarett J.K."/>
            <person name="Geller-Mcgrath D.E."/>
            <person name="Sieber C.M.K."/>
            <person name="Emerson J.B."/>
            <person name="Anantharaman K."/>
            <person name="Thomas B.C."/>
            <person name="Malmstrom R."/>
            <person name="Stieglmeier M."/>
            <person name="Klingl A."/>
            <person name="Woyke T."/>
            <person name="Ryan C.M."/>
            <person name="Banfield J.F."/>
        </authorList>
    </citation>
    <scope>NUCLEOTIDE SEQUENCE [LARGE SCALE GENOMIC DNA]</scope>
</reference>
<dbReference type="Gene3D" id="2.60.120.260">
    <property type="entry name" value="Galactose-binding domain-like"/>
    <property type="match status" value="1"/>
</dbReference>
<evidence type="ECO:0000313" key="2">
    <source>
        <dbReference type="Proteomes" id="UP000229901"/>
    </source>
</evidence>
<evidence type="ECO:0000313" key="1">
    <source>
        <dbReference type="EMBL" id="PIR94591.1"/>
    </source>
</evidence>
<comment type="caution">
    <text evidence="1">The sequence shown here is derived from an EMBL/GenBank/DDBJ whole genome shotgun (WGS) entry which is preliminary data.</text>
</comment>
<proteinExistence type="predicted"/>
<name>A0A2H0V6A1_9BACT</name>
<organism evidence="1 2">
    <name type="scientific">Candidatus Falkowbacteria bacterium CG10_big_fil_rev_8_21_14_0_10_39_11</name>
    <dbReference type="NCBI Taxonomy" id="1974565"/>
    <lineage>
        <taxon>Bacteria</taxon>
        <taxon>Candidatus Falkowiibacteriota</taxon>
    </lineage>
</organism>
<protein>
    <submittedName>
        <fullName evidence="1">Uncharacterized protein</fullName>
    </submittedName>
</protein>
<dbReference type="AlphaFoldDB" id="A0A2H0V6A1"/>
<dbReference type="Proteomes" id="UP000229901">
    <property type="component" value="Unassembled WGS sequence"/>
</dbReference>
<sequence>MKSNLFVFLRNKSVLTIFFGVLLILALVNVFLPQAMATATDMLLSEVRISPAVTSPNLQDNPSFETWTSSTLDEPWFDANDDSIVDVGEYCDYDSSGTRTTYSQALFSTGSLSILPLGSTCGTFTEETTDPYVDTSAIKMATGASELQTITNVVGSQMSVSTSTEYTVSFYAKGESGSEKIYLTIYLKDGSAVEYNWNFTSGAFDAYSEIPSIDQSNLFTLTTSWARYTYTFTSDKTGSMALSFSSGTDGALLGRADTTNMTIYLDAAQVEAASAATTFMSADTASATFLELYNPTDSAIDIDNYMVQYRKASDAWAEFGAVTTTTNVPSGGFYLIKASGGDQTLTDETAFDVAYNASSGNMAFRVCTNSADCASTVIDTLGLASSPSYEGVAFDLSSWDTSMSFERKAYSASTVVTMSSGGGDVIAGNGYDSDVNTDDFVLRTTPDPQSLASSVEVYVAPVSTTTSSAGNQKAAQDYYDELIRQQEELLQEPDLPEVNEVPAIDETPGETEIDQTVPETDIEKIVPVVESTVPILPTEKNIISEALSLKNVVLLISRLPFGSDWDSVHFLSYGLNGLQDGYTQRDRVGLLNDYYNTNHDLPRNESDWVNIVRMADGLIPNEKVVESERRAIEQFVRIYKRSVDFSNKSDEKFVHMLAYGLRVQDRDLQQEQKTLTLYVSVFERLPDSSYHWSVLRAMAYSDVQ</sequence>
<dbReference type="EMBL" id="PFAP01000002">
    <property type="protein sequence ID" value="PIR94591.1"/>
    <property type="molecule type" value="Genomic_DNA"/>
</dbReference>